<sequence length="153" mass="15401">MRITPGAKTALVAATAGLLLTACAADTDSAAESSASASADAAPNVAAIVADVNTVTGCEAFGGTWAGGKVAGEGVVAGWEYTCDVDGDDVVETTLRIYADDADLETDLATVEAASTDTAIVQGSGYLVATTDWSHLSSLVETDVELVRELPTE</sequence>
<evidence type="ECO:0008006" key="4">
    <source>
        <dbReference type="Google" id="ProtNLM"/>
    </source>
</evidence>
<protein>
    <recommendedName>
        <fullName evidence="4">Lipoprotein</fullName>
    </recommendedName>
</protein>
<gene>
    <name evidence="2" type="ORF">QQX09_13490</name>
</gene>
<feature type="signal peptide" evidence="1">
    <location>
        <begin position="1"/>
        <end position="24"/>
    </location>
</feature>
<dbReference type="RefSeq" id="WP_301135676.1">
    <property type="nucleotide sequence ID" value="NZ_JAUHPW010000012.1"/>
</dbReference>
<dbReference type="Proteomes" id="UP001172728">
    <property type="component" value="Unassembled WGS sequence"/>
</dbReference>
<reference evidence="2" key="1">
    <citation type="submission" date="2023-06" db="EMBL/GenBank/DDBJ databases">
        <title>Sysu t00192.</title>
        <authorList>
            <person name="Gao L."/>
            <person name="Fang B.-Z."/>
            <person name="Li W.-J."/>
        </authorList>
    </citation>
    <scope>NUCLEOTIDE SEQUENCE</scope>
    <source>
        <strain evidence="2">SYSU T00192</strain>
    </source>
</reference>
<evidence type="ECO:0000313" key="3">
    <source>
        <dbReference type="Proteomes" id="UP001172728"/>
    </source>
</evidence>
<dbReference type="PROSITE" id="PS51257">
    <property type="entry name" value="PROKAR_LIPOPROTEIN"/>
    <property type="match status" value="1"/>
</dbReference>
<keyword evidence="3" id="KW-1185">Reference proteome</keyword>
<feature type="chain" id="PRO_5046391119" description="Lipoprotein" evidence="1">
    <location>
        <begin position="25"/>
        <end position="153"/>
    </location>
</feature>
<evidence type="ECO:0000313" key="2">
    <source>
        <dbReference type="EMBL" id="MDN4476866.1"/>
    </source>
</evidence>
<evidence type="ECO:0000256" key="1">
    <source>
        <dbReference type="SAM" id="SignalP"/>
    </source>
</evidence>
<accession>A0ABT8GCJ4</accession>
<organism evidence="2 3">
    <name type="scientific">Demequina litoralis</name>
    <dbReference type="NCBI Taxonomy" id="3051660"/>
    <lineage>
        <taxon>Bacteria</taxon>
        <taxon>Bacillati</taxon>
        <taxon>Actinomycetota</taxon>
        <taxon>Actinomycetes</taxon>
        <taxon>Micrococcales</taxon>
        <taxon>Demequinaceae</taxon>
        <taxon>Demequina</taxon>
    </lineage>
</organism>
<comment type="caution">
    <text evidence="2">The sequence shown here is derived from an EMBL/GenBank/DDBJ whole genome shotgun (WGS) entry which is preliminary data.</text>
</comment>
<keyword evidence="1" id="KW-0732">Signal</keyword>
<proteinExistence type="predicted"/>
<dbReference type="EMBL" id="JAUHPW010000012">
    <property type="protein sequence ID" value="MDN4476866.1"/>
    <property type="molecule type" value="Genomic_DNA"/>
</dbReference>
<name>A0ABT8GCJ4_9MICO</name>